<gene>
    <name evidence="2" type="ORF">Mgra_00005661</name>
</gene>
<sequence>MVSEVLLTQTTKTTTFFSSLNTIEFLSLLFISALLFFILLPLGIFLHKILLQVYINRFEINMKKQFGEEDNFFQYNEEKIKINKNKFFIKNNKSIASLEEWI</sequence>
<dbReference type="EMBL" id="JABEBT010000049">
    <property type="protein sequence ID" value="KAF7634918.1"/>
    <property type="molecule type" value="Genomic_DNA"/>
</dbReference>
<feature type="transmembrane region" description="Helical" evidence="1">
    <location>
        <begin position="25"/>
        <end position="47"/>
    </location>
</feature>
<dbReference type="Proteomes" id="UP000605970">
    <property type="component" value="Unassembled WGS sequence"/>
</dbReference>
<organism evidence="2 3">
    <name type="scientific">Meloidogyne graminicola</name>
    <dbReference type="NCBI Taxonomy" id="189291"/>
    <lineage>
        <taxon>Eukaryota</taxon>
        <taxon>Metazoa</taxon>
        <taxon>Ecdysozoa</taxon>
        <taxon>Nematoda</taxon>
        <taxon>Chromadorea</taxon>
        <taxon>Rhabditida</taxon>
        <taxon>Tylenchina</taxon>
        <taxon>Tylenchomorpha</taxon>
        <taxon>Tylenchoidea</taxon>
        <taxon>Meloidogynidae</taxon>
        <taxon>Meloidogyninae</taxon>
        <taxon>Meloidogyne</taxon>
    </lineage>
</organism>
<proteinExistence type="predicted"/>
<protein>
    <submittedName>
        <fullName evidence="2">Uncharacterized protein</fullName>
    </submittedName>
</protein>
<reference evidence="2" key="1">
    <citation type="journal article" date="2020" name="Ecol. Evol.">
        <title>Genome structure and content of the rice root-knot nematode (Meloidogyne graminicola).</title>
        <authorList>
            <person name="Phan N.T."/>
            <person name="Danchin E.G.J."/>
            <person name="Klopp C."/>
            <person name="Perfus-Barbeoch L."/>
            <person name="Kozlowski D.K."/>
            <person name="Koutsovoulos G.D."/>
            <person name="Lopez-Roques C."/>
            <person name="Bouchez O."/>
            <person name="Zahm M."/>
            <person name="Besnard G."/>
            <person name="Bellafiore S."/>
        </authorList>
    </citation>
    <scope>NUCLEOTIDE SEQUENCE</scope>
    <source>
        <strain evidence="2">VN-18</strain>
    </source>
</reference>
<accession>A0A8S9ZP43</accession>
<name>A0A8S9ZP43_9BILA</name>
<keyword evidence="1" id="KW-1133">Transmembrane helix</keyword>
<evidence type="ECO:0000256" key="1">
    <source>
        <dbReference type="SAM" id="Phobius"/>
    </source>
</evidence>
<evidence type="ECO:0000313" key="3">
    <source>
        <dbReference type="Proteomes" id="UP000605970"/>
    </source>
</evidence>
<dbReference type="AlphaFoldDB" id="A0A8S9ZP43"/>
<comment type="caution">
    <text evidence="2">The sequence shown here is derived from an EMBL/GenBank/DDBJ whole genome shotgun (WGS) entry which is preliminary data.</text>
</comment>
<keyword evidence="1" id="KW-0812">Transmembrane</keyword>
<keyword evidence="1" id="KW-0472">Membrane</keyword>
<keyword evidence="3" id="KW-1185">Reference proteome</keyword>
<evidence type="ECO:0000313" key="2">
    <source>
        <dbReference type="EMBL" id="KAF7634918.1"/>
    </source>
</evidence>